<feature type="compositionally biased region" description="Basic and acidic residues" evidence="1">
    <location>
        <begin position="11"/>
        <end position="24"/>
    </location>
</feature>
<dbReference type="InterPro" id="IPR011009">
    <property type="entry name" value="Kinase-like_dom_sf"/>
</dbReference>
<dbReference type="Gene3D" id="1.10.510.10">
    <property type="entry name" value="Transferase(Phosphotransferase) domain 1"/>
    <property type="match status" value="1"/>
</dbReference>
<dbReference type="SUPFAM" id="SSF56112">
    <property type="entry name" value="Protein kinase-like (PK-like)"/>
    <property type="match status" value="1"/>
</dbReference>
<dbReference type="EMBL" id="JAPFFF010000028">
    <property type="protein sequence ID" value="KAK8846933.1"/>
    <property type="molecule type" value="Genomic_DNA"/>
</dbReference>
<evidence type="ECO:0000313" key="3">
    <source>
        <dbReference type="EMBL" id="KAK8846933.1"/>
    </source>
</evidence>
<evidence type="ECO:0000256" key="1">
    <source>
        <dbReference type="SAM" id="MobiDB-lite"/>
    </source>
</evidence>
<sequence length="339" mass="39366">MSSRSHKKSESKRSKKEEEEEDNSKFKIRDLSTRMIDKLLTKKARLGKGATSIVYKVKNILTNDGCLCLKILNNEFFKKSDIEDKKKEISWSDDDYDFEESEDSIEIDIDKIRQLLQEYEILNQINHPNIVTVYGLYRGDSKHNPAILLEYCKFNLEQVASRIEDIYLVSIIYEICLAMNHVHQNKIIHRDLSIRNILINSEKHVKICDFGIAKVINLTTWSSITHDVGTLAFMAPEVLNRNVKYTEKVDVYSFGVVMYFIVTQGQMPEFTGVGNYINLDMPSNINKLSKRIIKACWSHQPEERPSFKDLLNKIVQKKFLLIDGIEEKIPELKMHLGLD</sequence>
<organism evidence="3 4">
    <name type="scientific">Tritrichomonas musculus</name>
    <dbReference type="NCBI Taxonomy" id="1915356"/>
    <lineage>
        <taxon>Eukaryota</taxon>
        <taxon>Metamonada</taxon>
        <taxon>Parabasalia</taxon>
        <taxon>Tritrichomonadida</taxon>
        <taxon>Tritrichomonadidae</taxon>
        <taxon>Tritrichomonas</taxon>
    </lineage>
</organism>
<dbReference type="InterPro" id="IPR050167">
    <property type="entry name" value="Ser_Thr_protein_kinase"/>
</dbReference>
<dbReference type="PROSITE" id="PS00109">
    <property type="entry name" value="PROTEIN_KINASE_TYR"/>
    <property type="match status" value="1"/>
</dbReference>
<feature type="region of interest" description="Disordered" evidence="1">
    <location>
        <begin position="1"/>
        <end position="24"/>
    </location>
</feature>
<evidence type="ECO:0000313" key="4">
    <source>
        <dbReference type="Proteomes" id="UP001470230"/>
    </source>
</evidence>
<name>A0ABR2HHJ3_9EUKA</name>
<dbReference type="InterPro" id="IPR008266">
    <property type="entry name" value="Tyr_kinase_AS"/>
</dbReference>
<dbReference type="InterPro" id="IPR000719">
    <property type="entry name" value="Prot_kinase_dom"/>
</dbReference>
<proteinExistence type="predicted"/>
<keyword evidence="4" id="KW-1185">Reference proteome</keyword>
<comment type="caution">
    <text evidence="3">The sequence shown here is derived from an EMBL/GenBank/DDBJ whole genome shotgun (WGS) entry which is preliminary data.</text>
</comment>
<dbReference type="InterPro" id="IPR001245">
    <property type="entry name" value="Ser-Thr/Tyr_kinase_cat_dom"/>
</dbReference>
<protein>
    <recommendedName>
        <fullName evidence="2">Protein kinase domain-containing protein</fullName>
    </recommendedName>
</protein>
<dbReference type="Pfam" id="PF07714">
    <property type="entry name" value="PK_Tyr_Ser-Thr"/>
    <property type="match status" value="1"/>
</dbReference>
<dbReference type="PANTHER" id="PTHR23257:SF963">
    <property type="entry name" value="AT08303P"/>
    <property type="match status" value="1"/>
</dbReference>
<gene>
    <name evidence="3" type="ORF">M9Y10_019502</name>
</gene>
<dbReference type="Proteomes" id="UP001470230">
    <property type="component" value="Unassembled WGS sequence"/>
</dbReference>
<accession>A0ABR2HHJ3</accession>
<dbReference type="PROSITE" id="PS50011">
    <property type="entry name" value="PROTEIN_KINASE_DOM"/>
    <property type="match status" value="1"/>
</dbReference>
<feature type="domain" description="Protein kinase" evidence="2">
    <location>
        <begin position="40"/>
        <end position="320"/>
    </location>
</feature>
<feature type="compositionally biased region" description="Basic residues" evidence="1">
    <location>
        <begin position="1"/>
        <end position="10"/>
    </location>
</feature>
<evidence type="ECO:0000259" key="2">
    <source>
        <dbReference type="PROSITE" id="PS50011"/>
    </source>
</evidence>
<dbReference type="Gene3D" id="3.30.200.20">
    <property type="entry name" value="Phosphorylase Kinase, domain 1"/>
    <property type="match status" value="1"/>
</dbReference>
<dbReference type="PANTHER" id="PTHR23257">
    <property type="entry name" value="SERINE-THREONINE PROTEIN KINASE"/>
    <property type="match status" value="1"/>
</dbReference>
<reference evidence="3 4" key="1">
    <citation type="submission" date="2024-04" db="EMBL/GenBank/DDBJ databases">
        <title>Tritrichomonas musculus Genome.</title>
        <authorList>
            <person name="Alves-Ferreira E."/>
            <person name="Grigg M."/>
            <person name="Lorenzi H."/>
            <person name="Galac M."/>
        </authorList>
    </citation>
    <scope>NUCLEOTIDE SEQUENCE [LARGE SCALE GENOMIC DNA]</scope>
    <source>
        <strain evidence="3 4">EAF2021</strain>
    </source>
</reference>